<dbReference type="InterPro" id="IPR029063">
    <property type="entry name" value="SAM-dependent_MTases_sf"/>
</dbReference>
<evidence type="ECO:0000256" key="2">
    <source>
        <dbReference type="ARBA" id="ARBA00013346"/>
    </source>
</evidence>
<accession>A0A5D3KQ19</accession>
<evidence type="ECO:0000256" key="3">
    <source>
        <dbReference type="ARBA" id="ARBA00030757"/>
    </source>
</evidence>
<reference evidence="4 5" key="1">
    <citation type="submission" date="2019-08" db="EMBL/GenBank/DDBJ databases">
        <title>Bradyrhizobium hipponensis sp. nov., a rhizobium isolated from a Lupinus angustifolius root nodule in Tunisia.</title>
        <authorList>
            <person name="Off K."/>
            <person name="Rejili M."/>
            <person name="Mars M."/>
            <person name="Brachmann A."/>
            <person name="Marin M."/>
        </authorList>
    </citation>
    <scope>NUCLEOTIDE SEQUENCE [LARGE SCALE GENOMIC DNA]</scope>
    <source>
        <strain evidence="4 5">CTAW71</strain>
    </source>
</reference>
<dbReference type="SUPFAM" id="SSF53335">
    <property type="entry name" value="S-adenosyl-L-methionine-dependent methyltransferases"/>
    <property type="match status" value="1"/>
</dbReference>
<keyword evidence="4" id="KW-0808">Transferase</keyword>
<evidence type="ECO:0000313" key="4">
    <source>
        <dbReference type="EMBL" id="TYL99549.1"/>
    </source>
</evidence>
<organism evidence="4 5">
    <name type="scientific">Bradyrhizobium rifense</name>
    <dbReference type="NCBI Taxonomy" id="515499"/>
    <lineage>
        <taxon>Bacteria</taxon>
        <taxon>Pseudomonadati</taxon>
        <taxon>Pseudomonadota</taxon>
        <taxon>Alphaproteobacteria</taxon>
        <taxon>Hyphomicrobiales</taxon>
        <taxon>Nitrobacteraceae</taxon>
        <taxon>Bradyrhizobium</taxon>
    </lineage>
</organism>
<dbReference type="Gene3D" id="3.40.50.150">
    <property type="entry name" value="Vaccinia Virus protein VP39"/>
    <property type="match status" value="1"/>
</dbReference>
<dbReference type="GO" id="GO:0004719">
    <property type="term" value="F:protein-L-isoaspartate (D-aspartate) O-methyltransferase activity"/>
    <property type="evidence" value="ECO:0007669"/>
    <property type="project" value="InterPro"/>
</dbReference>
<dbReference type="AlphaFoldDB" id="A0A5D3KQ19"/>
<evidence type="ECO:0000256" key="1">
    <source>
        <dbReference type="ARBA" id="ARBA00005369"/>
    </source>
</evidence>
<dbReference type="PANTHER" id="PTHR11579">
    <property type="entry name" value="PROTEIN-L-ISOASPARTATE O-METHYLTRANSFERASE"/>
    <property type="match status" value="1"/>
</dbReference>
<sequence length="240" mass="25023">MLQICRQVSSAASSALQGPQMSGFSTARLKMVDGQVRTNDVTDRRILDAMLTVPREAFVPASRQALAYLDLDLDVSEGGAKRFLIKPQLIGKLLQAAEIGEGDNVLVVGCATGYLAALTAKLARQVTATESDPALAAKAKDAFAAIGVSNVTCKAAACAEGDPAAAPYDVIILNGATEVTPDGLFGQLREGGRLVGVSAESRPSRAMIVTRTHGEFGHRPLFDAAAPVLPGLERAAAFVF</sequence>
<dbReference type="Pfam" id="PF01135">
    <property type="entry name" value="PCMT"/>
    <property type="match status" value="1"/>
</dbReference>
<dbReference type="GO" id="GO:0032259">
    <property type="term" value="P:methylation"/>
    <property type="evidence" value="ECO:0007669"/>
    <property type="project" value="UniProtKB-KW"/>
</dbReference>
<gene>
    <name evidence="4" type="ORF">FXB40_02780</name>
</gene>
<name>A0A5D3KQ19_9BRAD</name>
<comment type="similarity">
    <text evidence="1">Belongs to the methyltransferase superfamily. L-isoaspartyl/D-aspartyl protein methyltransferase family.</text>
</comment>
<dbReference type="PANTHER" id="PTHR11579:SF18">
    <property type="entry name" value="PROTEIN-L-ISOASPARTATE O-METHYLTRANSFERASE"/>
    <property type="match status" value="1"/>
</dbReference>
<protein>
    <recommendedName>
        <fullName evidence="2">Protein-L-isoaspartate O-methyltransferase</fullName>
    </recommendedName>
    <alternativeName>
        <fullName evidence="3">Protein L-isoaspartyl methyltransferase</fullName>
    </alternativeName>
</protein>
<dbReference type="GO" id="GO:0005737">
    <property type="term" value="C:cytoplasm"/>
    <property type="evidence" value="ECO:0007669"/>
    <property type="project" value="TreeGrafter"/>
</dbReference>
<dbReference type="EMBL" id="VSSS01000007">
    <property type="protein sequence ID" value="TYL99549.1"/>
    <property type="molecule type" value="Genomic_DNA"/>
</dbReference>
<comment type="caution">
    <text evidence="4">The sequence shown here is derived from an EMBL/GenBank/DDBJ whole genome shotgun (WGS) entry which is preliminary data.</text>
</comment>
<dbReference type="OrthoDB" id="9798496at2"/>
<evidence type="ECO:0000313" key="5">
    <source>
        <dbReference type="Proteomes" id="UP000324758"/>
    </source>
</evidence>
<keyword evidence="4" id="KW-0489">Methyltransferase</keyword>
<dbReference type="InterPro" id="IPR000682">
    <property type="entry name" value="PCMT"/>
</dbReference>
<dbReference type="CDD" id="cd02440">
    <property type="entry name" value="AdoMet_MTases"/>
    <property type="match status" value="1"/>
</dbReference>
<proteinExistence type="inferred from homology"/>
<dbReference type="Proteomes" id="UP000324758">
    <property type="component" value="Unassembled WGS sequence"/>
</dbReference>
<keyword evidence="5" id="KW-1185">Reference proteome</keyword>